<keyword evidence="6 12" id="KW-0686">Riboflavin biosynthesis</keyword>
<proteinExistence type="inferred from homology"/>
<keyword evidence="11" id="KW-0511">Multifunctional enzyme</keyword>
<gene>
    <name evidence="14" type="primary">ribD</name>
    <name evidence="14" type="ORF">ACFOSS_00070</name>
</gene>
<evidence type="ECO:0000256" key="2">
    <source>
        <dbReference type="ARBA" id="ARBA00004882"/>
    </source>
</evidence>
<dbReference type="SUPFAM" id="SSF53597">
    <property type="entry name" value="Dihydrofolate reductase-like"/>
    <property type="match status" value="1"/>
</dbReference>
<keyword evidence="9 12" id="KW-0521">NADP</keyword>
<dbReference type="EC" id="3.5.4.26" evidence="12"/>
<keyword evidence="12" id="KW-0378">Hydrolase</keyword>
<dbReference type="PROSITE" id="PS51747">
    <property type="entry name" value="CYT_DCMP_DEAMINASES_2"/>
    <property type="match status" value="1"/>
</dbReference>
<dbReference type="EC" id="1.1.1.193" evidence="12"/>
<dbReference type="InterPro" id="IPR011549">
    <property type="entry name" value="RibD_C"/>
</dbReference>
<dbReference type="Proteomes" id="UP001595692">
    <property type="component" value="Unassembled WGS sequence"/>
</dbReference>
<evidence type="ECO:0000256" key="4">
    <source>
        <dbReference type="ARBA" id="ARBA00005259"/>
    </source>
</evidence>
<dbReference type="NCBIfam" id="TIGR00227">
    <property type="entry name" value="ribD_Cterm"/>
    <property type="match status" value="1"/>
</dbReference>
<keyword evidence="10 12" id="KW-0560">Oxidoreductase</keyword>
<feature type="domain" description="CMP/dCMP-type deaminase" evidence="13">
    <location>
        <begin position="3"/>
        <end position="126"/>
    </location>
</feature>
<dbReference type="PANTHER" id="PTHR38011">
    <property type="entry name" value="DIHYDROFOLATE REDUCTASE FAMILY PROTEIN (AFU_ORTHOLOGUE AFUA_8G06820)"/>
    <property type="match status" value="1"/>
</dbReference>
<evidence type="ECO:0000259" key="13">
    <source>
        <dbReference type="PROSITE" id="PS51747"/>
    </source>
</evidence>
<dbReference type="PANTHER" id="PTHR38011:SF7">
    <property type="entry name" value="2,5-DIAMINO-6-RIBOSYLAMINO-4(3H)-PYRIMIDINONE 5'-PHOSPHATE REDUCTASE"/>
    <property type="match status" value="1"/>
</dbReference>
<dbReference type="InterPro" id="IPR050765">
    <property type="entry name" value="Riboflavin_Biosynth_HTPR"/>
</dbReference>
<protein>
    <recommendedName>
        <fullName evidence="12">Riboflavin biosynthesis protein RibD</fullName>
    </recommendedName>
    <domain>
        <recommendedName>
            <fullName evidence="12">Diaminohydroxyphosphoribosylaminopyrimidine deaminase</fullName>
            <shortName evidence="12">DRAP deaminase</shortName>
            <ecNumber evidence="12">3.5.4.26</ecNumber>
        </recommendedName>
        <alternativeName>
            <fullName evidence="12">Riboflavin-specific deaminase</fullName>
        </alternativeName>
    </domain>
    <domain>
        <recommendedName>
            <fullName evidence="12">5-amino-6-(5-phosphoribosylamino)uracil reductase</fullName>
            <ecNumber evidence="12">1.1.1.193</ecNumber>
        </recommendedName>
        <alternativeName>
            <fullName evidence="12">HTP reductase</fullName>
        </alternativeName>
    </domain>
</protein>
<name>A0ABV8CI72_9GAMM</name>
<dbReference type="NCBIfam" id="NF008052">
    <property type="entry name" value="PRK10786.1"/>
    <property type="match status" value="1"/>
</dbReference>
<keyword evidence="15" id="KW-1185">Reference proteome</keyword>
<evidence type="ECO:0000256" key="3">
    <source>
        <dbReference type="ARBA" id="ARBA00004910"/>
    </source>
</evidence>
<dbReference type="InterPro" id="IPR016192">
    <property type="entry name" value="APOBEC/CMP_deaminase_Zn-bd"/>
</dbReference>
<comment type="pathway">
    <text evidence="3 12">Cofactor biosynthesis; riboflavin biosynthesis; 5-amino-6-(D-ribitylamino)uracil from GTP: step 3/4.</text>
</comment>
<dbReference type="InterPro" id="IPR024072">
    <property type="entry name" value="DHFR-like_dom_sf"/>
</dbReference>
<comment type="pathway">
    <text evidence="2 12">Cofactor biosynthesis; riboflavin biosynthesis; 5-amino-6-(D-ribitylamino)uracil from GTP: step 2/4.</text>
</comment>
<dbReference type="NCBIfam" id="TIGR00326">
    <property type="entry name" value="eubact_ribD"/>
    <property type="match status" value="1"/>
</dbReference>
<dbReference type="Pfam" id="PF01872">
    <property type="entry name" value="RibD_C"/>
    <property type="match status" value="1"/>
</dbReference>
<evidence type="ECO:0000256" key="9">
    <source>
        <dbReference type="ARBA" id="ARBA00022857"/>
    </source>
</evidence>
<comment type="catalytic activity">
    <reaction evidence="12">
        <text>2,5-diamino-6-hydroxy-4-(5-phosphoribosylamino)-pyrimidine + H2O + H(+) = 5-amino-6-(5-phospho-D-ribosylamino)uracil + NH4(+)</text>
        <dbReference type="Rhea" id="RHEA:21868"/>
        <dbReference type="ChEBI" id="CHEBI:15377"/>
        <dbReference type="ChEBI" id="CHEBI:15378"/>
        <dbReference type="ChEBI" id="CHEBI:28938"/>
        <dbReference type="ChEBI" id="CHEBI:58453"/>
        <dbReference type="ChEBI" id="CHEBI:58614"/>
        <dbReference type="EC" id="3.5.4.26"/>
    </reaction>
</comment>
<reference evidence="15" key="1">
    <citation type="journal article" date="2019" name="Int. J. Syst. Evol. Microbiol.">
        <title>The Global Catalogue of Microorganisms (GCM) 10K type strain sequencing project: providing services to taxonomists for standard genome sequencing and annotation.</title>
        <authorList>
            <consortium name="The Broad Institute Genomics Platform"/>
            <consortium name="The Broad Institute Genome Sequencing Center for Infectious Disease"/>
            <person name="Wu L."/>
            <person name="Ma J."/>
        </authorList>
    </citation>
    <scope>NUCLEOTIDE SEQUENCE [LARGE SCALE GENOMIC DNA]</scope>
    <source>
        <strain evidence="15">CCUG 54939</strain>
    </source>
</reference>
<comment type="similarity">
    <text evidence="5 12">In the C-terminal section; belongs to the HTP reductase family.</text>
</comment>
<keyword evidence="8 12" id="KW-0862">Zinc</keyword>
<dbReference type="InterPro" id="IPR002734">
    <property type="entry name" value="RibDG_C"/>
</dbReference>
<comment type="function">
    <text evidence="1 12">Converts 2,5-diamino-6-(ribosylamino)-4(3h)-pyrimidinone 5'-phosphate into 5-amino-6-(ribosylamino)-2,4(1h,3h)-pyrimidinedione 5'-phosphate.</text>
</comment>
<dbReference type="RefSeq" id="WP_377149623.1">
    <property type="nucleotide sequence ID" value="NZ_JBHSAF010000001.1"/>
</dbReference>
<dbReference type="Pfam" id="PF00383">
    <property type="entry name" value="dCMP_cyt_deam_1"/>
    <property type="match status" value="1"/>
</dbReference>
<dbReference type="InterPro" id="IPR016193">
    <property type="entry name" value="Cytidine_deaminase-like"/>
</dbReference>
<accession>A0ABV8CI72</accession>
<dbReference type="Gene3D" id="3.40.430.10">
    <property type="entry name" value="Dihydrofolate Reductase, subunit A"/>
    <property type="match status" value="1"/>
</dbReference>
<dbReference type="PIRSF" id="PIRSF006769">
    <property type="entry name" value="RibD"/>
    <property type="match status" value="1"/>
</dbReference>
<organism evidence="14 15">
    <name type="scientific">Pseudaeromonas sharmana</name>
    <dbReference type="NCBI Taxonomy" id="328412"/>
    <lineage>
        <taxon>Bacteria</taxon>
        <taxon>Pseudomonadati</taxon>
        <taxon>Pseudomonadota</taxon>
        <taxon>Gammaproteobacteria</taxon>
        <taxon>Aeromonadales</taxon>
        <taxon>Aeromonadaceae</taxon>
        <taxon>Pseudaeromonas</taxon>
    </lineage>
</organism>
<dbReference type="PROSITE" id="PS00903">
    <property type="entry name" value="CYT_DCMP_DEAMINASES_1"/>
    <property type="match status" value="1"/>
</dbReference>
<evidence type="ECO:0000256" key="6">
    <source>
        <dbReference type="ARBA" id="ARBA00022619"/>
    </source>
</evidence>
<dbReference type="Gene3D" id="3.40.140.10">
    <property type="entry name" value="Cytidine Deaminase, domain 2"/>
    <property type="match status" value="1"/>
</dbReference>
<sequence>MSQRDRDWMQRALMLAAHGIYTTHPNPNVGCVLVDADGVVVGEGWHHKAGEPHAEVHALRQAGLNARGATAYVTLEPCSHFGRTPPCALALIEAGVKRVVVAMQDPNPLVAGRGLQMLQQAGIAVCCGVMQAEAEAINLGFLKRMRTGLPYVRLKLAASLDGRTALANGQSQWITGPAARRDVQAWRARSSVILSGADTVLSDNPSLNVRWDELPAEVQSVYPYQALRQPLRVLVDGRGRIPASAKLFSLPGEVLVARQQAVAAWPQALTEWIGPTADNGKLDLQALMQELGRRGCNEVWVEAGRQLAGALLQAGLVDELLLYLAPKVLGDSALGLLHIAELDSLAQAPQLIWHDVQQIGDDLRLTLRPAVKEK</sequence>
<dbReference type="CDD" id="cd01284">
    <property type="entry name" value="Riboflavin_deaminase-reductase"/>
    <property type="match status" value="1"/>
</dbReference>
<evidence type="ECO:0000256" key="8">
    <source>
        <dbReference type="ARBA" id="ARBA00022833"/>
    </source>
</evidence>
<dbReference type="EMBL" id="JBHSAF010000001">
    <property type="protein sequence ID" value="MFC3911861.1"/>
    <property type="molecule type" value="Genomic_DNA"/>
</dbReference>
<comment type="catalytic activity">
    <reaction evidence="12">
        <text>5-amino-6-(5-phospho-D-ribitylamino)uracil + NADP(+) = 5-amino-6-(5-phospho-D-ribosylamino)uracil + NADPH + H(+)</text>
        <dbReference type="Rhea" id="RHEA:17845"/>
        <dbReference type="ChEBI" id="CHEBI:15378"/>
        <dbReference type="ChEBI" id="CHEBI:57783"/>
        <dbReference type="ChEBI" id="CHEBI:58349"/>
        <dbReference type="ChEBI" id="CHEBI:58421"/>
        <dbReference type="ChEBI" id="CHEBI:58453"/>
        <dbReference type="EC" id="1.1.1.193"/>
    </reaction>
</comment>
<comment type="cofactor">
    <cofactor evidence="12">
        <name>Zn(2+)</name>
        <dbReference type="ChEBI" id="CHEBI:29105"/>
    </cofactor>
    <text evidence="12">Binds 1 zinc ion.</text>
</comment>
<comment type="caution">
    <text evidence="14">The sequence shown here is derived from an EMBL/GenBank/DDBJ whole genome shotgun (WGS) entry which is preliminary data.</text>
</comment>
<evidence type="ECO:0000256" key="11">
    <source>
        <dbReference type="ARBA" id="ARBA00023268"/>
    </source>
</evidence>
<dbReference type="InterPro" id="IPR002125">
    <property type="entry name" value="CMP_dCMP_dom"/>
</dbReference>
<evidence type="ECO:0000313" key="15">
    <source>
        <dbReference type="Proteomes" id="UP001595692"/>
    </source>
</evidence>
<evidence type="ECO:0000256" key="10">
    <source>
        <dbReference type="ARBA" id="ARBA00023002"/>
    </source>
</evidence>
<evidence type="ECO:0000256" key="5">
    <source>
        <dbReference type="ARBA" id="ARBA00007417"/>
    </source>
</evidence>
<evidence type="ECO:0000256" key="12">
    <source>
        <dbReference type="PIRNR" id="PIRNR006769"/>
    </source>
</evidence>
<evidence type="ECO:0000256" key="7">
    <source>
        <dbReference type="ARBA" id="ARBA00022723"/>
    </source>
</evidence>
<dbReference type="InterPro" id="IPR004794">
    <property type="entry name" value="Eubact_RibD"/>
</dbReference>
<evidence type="ECO:0000313" key="14">
    <source>
        <dbReference type="EMBL" id="MFC3911861.1"/>
    </source>
</evidence>
<comment type="similarity">
    <text evidence="4 12">In the N-terminal section; belongs to the cytidine and deoxycytidylate deaminase family.</text>
</comment>
<evidence type="ECO:0000256" key="1">
    <source>
        <dbReference type="ARBA" id="ARBA00002151"/>
    </source>
</evidence>
<dbReference type="SUPFAM" id="SSF53927">
    <property type="entry name" value="Cytidine deaminase-like"/>
    <property type="match status" value="1"/>
</dbReference>
<keyword evidence="7 12" id="KW-0479">Metal-binding</keyword>